<accession>A0A841AY83</accession>
<keyword evidence="7" id="KW-1185">Reference proteome</keyword>
<dbReference type="EMBL" id="JACHMX010000001">
    <property type="protein sequence ID" value="MBB5851332.1"/>
    <property type="molecule type" value="Genomic_DNA"/>
</dbReference>
<dbReference type="InterPro" id="IPR029044">
    <property type="entry name" value="Nucleotide-diphossugar_trans"/>
</dbReference>
<dbReference type="SUPFAM" id="SSF53448">
    <property type="entry name" value="Nucleotide-diphospho-sugar transferases"/>
    <property type="match status" value="1"/>
</dbReference>
<organism evidence="6 7">
    <name type="scientific">Amycolatopsis umgeniensis</name>
    <dbReference type="NCBI Taxonomy" id="336628"/>
    <lineage>
        <taxon>Bacteria</taxon>
        <taxon>Bacillati</taxon>
        <taxon>Actinomycetota</taxon>
        <taxon>Actinomycetes</taxon>
        <taxon>Pseudonocardiales</taxon>
        <taxon>Pseudonocardiaceae</taxon>
        <taxon>Amycolatopsis</taxon>
    </lineage>
</organism>
<dbReference type="GO" id="GO:0005886">
    <property type="term" value="C:plasma membrane"/>
    <property type="evidence" value="ECO:0007669"/>
    <property type="project" value="UniProtKB-SubCell"/>
</dbReference>
<comment type="subcellular location">
    <subcellularLocation>
        <location evidence="1">Cell membrane</location>
    </subcellularLocation>
</comment>
<dbReference type="Proteomes" id="UP000580861">
    <property type="component" value="Unassembled WGS sequence"/>
</dbReference>
<keyword evidence="3" id="KW-0328">Glycosyltransferase</keyword>
<dbReference type="RefSeq" id="WP_343072014.1">
    <property type="nucleotide sequence ID" value="NZ_JACHMX010000001.1"/>
</dbReference>
<protein>
    <submittedName>
        <fullName evidence="6">Cellulose synthase/poly-beta-1,6-N-acetylglucosamine synthase-like glycosyltransferase</fullName>
    </submittedName>
</protein>
<comment type="caution">
    <text evidence="6">The sequence shown here is derived from an EMBL/GenBank/DDBJ whole genome shotgun (WGS) entry which is preliminary data.</text>
</comment>
<dbReference type="PANTHER" id="PTHR43646:SF2">
    <property type="entry name" value="GLYCOSYLTRANSFERASE 2-LIKE DOMAIN-CONTAINING PROTEIN"/>
    <property type="match status" value="1"/>
</dbReference>
<evidence type="ECO:0000256" key="3">
    <source>
        <dbReference type="ARBA" id="ARBA00022676"/>
    </source>
</evidence>
<sequence>MGVLIPARDEATELPACLSALRGALRELSPELERRVCVVADRCHDLTAELARGSGADVLVNTRDLTIGEIRALGARHLSRGLNHHTSSRTLLLSTDADTVVGRDWAVRHVRRADAGWDAVAGTANLDTELAAMVRPRYEALLRDARNPAGHGNVYGANLSIRASSYDAVGGFLPIRTAEDHDLWRRLARAGFRLAYADEARVTTSARLNGRAPDGLSARLRALAGTA</sequence>
<proteinExistence type="predicted"/>
<dbReference type="PANTHER" id="PTHR43646">
    <property type="entry name" value="GLYCOSYLTRANSFERASE"/>
    <property type="match status" value="1"/>
</dbReference>
<evidence type="ECO:0000256" key="2">
    <source>
        <dbReference type="ARBA" id="ARBA00022475"/>
    </source>
</evidence>
<evidence type="ECO:0000256" key="1">
    <source>
        <dbReference type="ARBA" id="ARBA00004236"/>
    </source>
</evidence>
<keyword evidence="4 6" id="KW-0808">Transferase</keyword>
<dbReference type="Pfam" id="PF13641">
    <property type="entry name" value="Glyco_tranf_2_3"/>
    <property type="match status" value="1"/>
</dbReference>
<evidence type="ECO:0000256" key="5">
    <source>
        <dbReference type="ARBA" id="ARBA00023136"/>
    </source>
</evidence>
<evidence type="ECO:0000313" key="6">
    <source>
        <dbReference type="EMBL" id="MBB5851332.1"/>
    </source>
</evidence>
<dbReference type="AlphaFoldDB" id="A0A841AY83"/>
<evidence type="ECO:0000256" key="4">
    <source>
        <dbReference type="ARBA" id="ARBA00022679"/>
    </source>
</evidence>
<dbReference type="GO" id="GO:0016757">
    <property type="term" value="F:glycosyltransferase activity"/>
    <property type="evidence" value="ECO:0007669"/>
    <property type="project" value="UniProtKB-KW"/>
</dbReference>
<evidence type="ECO:0000313" key="7">
    <source>
        <dbReference type="Proteomes" id="UP000580861"/>
    </source>
</evidence>
<keyword evidence="2" id="KW-1003">Cell membrane</keyword>
<keyword evidence="5" id="KW-0472">Membrane</keyword>
<dbReference type="Gene3D" id="3.90.550.10">
    <property type="entry name" value="Spore Coat Polysaccharide Biosynthesis Protein SpsA, Chain A"/>
    <property type="match status" value="1"/>
</dbReference>
<gene>
    <name evidence="6" type="ORF">HDA45_001419</name>
</gene>
<name>A0A841AY83_9PSEU</name>
<reference evidence="6 7" key="1">
    <citation type="submission" date="2020-08" db="EMBL/GenBank/DDBJ databases">
        <title>Sequencing the genomes of 1000 actinobacteria strains.</title>
        <authorList>
            <person name="Klenk H.-P."/>
        </authorList>
    </citation>
    <scope>NUCLEOTIDE SEQUENCE [LARGE SCALE GENOMIC DNA]</scope>
    <source>
        <strain evidence="6 7">DSM 45272</strain>
    </source>
</reference>